<evidence type="ECO:0000313" key="3">
    <source>
        <dbReference type="Proteomes" id="UP000033651"/>
    </source>
</evidence>
<keyword evidence="3" id="KW-1185">Reference proteome</keyword>
<dbReference type="InterPro" id="IPR029080">
    <property type="entry name" value="Imm40"/>
</dbReference>
<name>A0A0F3KNG5_9GAMM</name>
<evidence type="ECO:0000313" key="2">
    <source>
        <dbReference type="EMBL" id="KJV32527.1"/>
    </source>
</evidence>
<sequence length="113" mass="12358">MSLPQRYADLLASNGLDLQEAFCIADIALDRRSTLHAIDILAEDGATILGGDVYLMSSGKLRLALANWYTEALPGESMDSLARRSIAESRQYVTCFEGPDGEVPYFSLVVDQI</sequence>
<reference evidence="2 3" key="1">
    <citation type="submission" date="2015-03" db="EMBL/GenBank/DDBJ databases">
        <title>Draft genome sequence of Luteibacter yeojuensis strain SU11.</title>
        <authorList>
            <person name="Sulaiman J."/>
            <person name="Priya K."/>
            <person name="Chan K.-G."/>
        </authorList>
    </citation>
    <scope>NUCLEOTIDE SEQUENCE [LARGE SCALE GENOMIC DNA]</scope>
    <source>
        <strain evidence="2 3">SU11</strain>
    </source>
</reference>
<dbReference type="EMBL" id="JZRB01000025">
    <property type="protein sequence ID" value="KJV32527.1"/>
    <property type="molecule type" value="Genomic_DNA"/>
</dbReference>
<evidence type="ECO:0000259" key="1">
    <source>
        <dbReference type="Pfam" id="PF15569"/>
    </source>
</evidence>
<accession>A0A0F3KNG5</accession>
<protein>
    <recommendedName>
        <fullName evidence="1">Immunity protein 40 domain-containing protein</fullName>
    </recommendedName>
</protein>
<organism evidence="2 3">
    <name type="scientific">Luteibacter yeojuensis</name>
    <dbReference type="NCBI Taxonomy" id="345309"/>
    <lineage>
        <taxon>Bacteria</taxon>
        <taxon>Pseudomonadati</taxon>
        <taxon>Pseudomonadota</taxon>
        <taxon>Gammaproteobacteria</taxon>
        <taxon>Lysobacterales</taxon>
        <taxon>Rhodanobacteraceae</taxon>
        <taxon>Luteibacter</taxon>
    </lineage>
</organism>
<dbReference type="AlphaFoldDB" id="A0A0F3KNG5"/>
<proteinExistence type="predicted"/>
<dbReference type="PATRIC" id="fig|345309.4.peg.1823"/>
<dbReference type="RefSeq" id="WP_045829892.1">
    <property type="nucleotide sequence ID" value="NZ_JZRB01000025.1"/>
</dbReference>
<dbReference type="Pfam" id="PF15569">
    <property type="entry name" value="Imm40"/>
    <property type="match status" value="1"/>
</dbReference>
<gene>
    <name evidence="2" type="ORF">VI08_12400</name>
</gene>
<comment type="caution">
    <text evidence="2">The sequence shown here is derived from an EMBL/GenBank/DDBJ whole genome shotgun (WGS) entry which is preliminary data.</text>
</comment>
<feature type="domain" description="Immunity protein 40" evidence="1">
    <location>
        <begin position="22"/>
        <end position="110"/>
    </location>
</feature>
<dbReference type="Proteomes" id="UP000033651">
    <property type="component" value="Unassembled WGS sequence"/>
</dbReference>
<dbReference type="OrthoDB" id="7068062at2"/>